<dbReference type="PANTHER" id="PTHR34227:SF1">
    <property type="entry name" value="DIMETHYL SULFOXIDE REDUCTASE CHAPERONE-RELATED"/>
    <property type="match status" value="1"/>
</dbReference>
<dbReference type="Pfam" id="PF02613">
    <property type="entry name" value="Nitrate_red_del"/>
    <property type="match status" value="1"/>
</dbReference>
<accession>A0A0Q2RJL0</accession>
<dbReference type="AlphaFoldDB" id="A0A0Q2RJL0"/>
<dbReference type="InParanoid" id="A0A0Q2RJL0"/>
<sequence length="219" mass="24568">MPHDPLNDTTASDTTASMRSDIYLLLATLLRDVPSPSLVEFLSQLDYENNGTPMADAWRALTQAAQTTPPTELAQEYQELFIGIGRGEVVPFASWHLTGSLMEKPLAEIRFHLNELGLERDASVKEPEDHMAALCETMAYLCDANDGAQQAFFNRHISPWFEKLVDQIQQAQHAQFYLSVAQLLLAFLTLENIALTQAPASRRNTHRIEVKNLTDKAQQ</sequence>
<dbReference type="Proteomes" id="UP000051221">
    <property type="component" value="Unassembled WGS sequence"/>
</dbReference>
<evidence type="ECO:0000313" key="2">
    <source>
        <dbReference type="EMBL" id="KQH84222.1"/>
    </source>
</evidence>
<comment type="caution">
    <text evidence="2">The sequence shown here is derived from an EMBL/GenBank/DDBJ whole genome shotgun (WGS) entry which is preliminary data.</text>
</comment>
<name>A0A0Q2RJL0_VIBFU</name>
<gene>
    <name evidence="2" type="ORF">AMR76_18510</name>
</gene>
<dbReference type="InterPro" id="IPR020945">
    <property type="entry name" value="DMSO/NO3_reduct_chaperone"/>
</dbReference>
<dbReference type="InterPro" id="IPR050289">
    <property type="entry name" value="TorD/DmsD_chaperones"/>
</dbReference>
<protein>
    <submittedName>
        <fullName evidence="2">TorD family cytoplasmic chaperone</fullName>
    </submittedName>
</protein>
<organism evidence="2 3">
    <name type="scientific">Vibrio furnissii</name>
    <dbReference type="NCBI Taxonomy" id="29494"/>
    <lineage>
        <taxon>Bacteria</taxon>
        <taxon>Pseudomonadati</taxon>
        <taxon>Pseudomonadota</taxon>
        <taxon>Gammaproteobacteria</taxon>
        <taxon>Vibrionales</taxon>
        <taxon>Vibrionaceae</taxon>
        <taxon>Vibrio</taxon>
    </lineage>
</organism>
<evidence type="ECO:0000256" key="1">
    <source>
        <dbReference type="ARBA" id="ARBA00023186"/>
    </source>
</evidence>
<keyword evidence="1" id="KW-0143">Chaperone</keyword>
<reference evidence="2 3" key="1">
    <citation type="submission" date="2015-08" db="EMBL/GenBank/DDBJ databases">
        <title>Antibacterial properties of a collection of Vibrionaceae strains.</title>
        <authorList>
            <person name="Giubergia S."/>
        </authorList>
    </citation>
    <scope>NUCLEOTIDE SEQUENCE [LARGE SCALE GENOMIC DNA]</scope>
    <source>
        <strain evidence="2 3">S0821</strain>
    </source>
</reference>
<dbReference type="PANTHER" id="PTHR34227">
    <property type="entry name" value="CHAPERONE PROTEIN YCDY"/>
    <property type="match status" value="1"/>
</dbReference>
<proteinExistence type="predicted"/>
<evidence type="ECO:0000313" key="3">
    <source>
        <dbReference type="Proteomes" id="UP000051221"/>
    </source>
</evidence>
<dbReference type="InterPro" id="IPR036411">
    <property type="entry name" value="TorD-like_sf"/>
</dbReference>
<dbReference type="EMBL" id="LKHS01000020">
    <property type="protein sequence ID" value="KQH84222.1"/>
    <property type="molecule type" value="Genomic_DNA"/>
</dbReference>
<dbReference type="Gene3D" id="1.10.3480.10">
    <property type="entry name" value="TorD-like"/>
    <property type="match status" value="1"/>
</dbReference>
<dbReference type="SUPFAM" id="SSF89155">
    <property type="entry name" value="TorD-like"/>
    <property type="match status" value="1"/>
</dbReference>
<keyword evidence="3" id="KW-1185">Reference proteome</keyword>
<dbReference type="OrthoDB" id="8526323at2"/>